<dbReference type="AlphaFoldDB" id="A0A7S4G6J3"/>
<gene>
    <name evidence="1" type="ORF">EGYM00163_LOCUS37941</name>
</gene>
<evidence type="ECO:0000313" key="1">
    <source>
        <dbReference type="EMBL" id="CAE0826684.1"/>
    </source>
</evidence>
<accession>A0A7S4G6J3</accession>
<dbReference type="EMBL" id="HBJA01110038">
    <property type="protein sequence ID" value="CAE0826684.1"/>
    <property type="molecule type" value="Transcribed_RNA"/>
</dbReference>
<organism evidence="1">
    <name type="scientific">Eutreptiella gymnastica</name>
    <dbReference type="NCBI Taxonomy" id="73025"/>
    <lineage>
        <taxon>Eukaryota</taxon>
        <taxon>Discoba</taxon>
        <taxon>Euglenozoa</taxon>
        <taxon>Euglenida</taxon>
        <taxon>Spirocuta</taxon>
        <taxon>Euglenophyceae</taxon>
        <taxon>Eutreptiales</taxon>
        <taxon>Eutreptiaceae</taxon>
        <taxon>Eutreptiella</taxon>
    </lineage>
</organism>
<name>A0A7S4G6J3_9EUGL</name>
<sequence length="99" mass="11140">MHVVCEWVAGCTSLLLRPQSNAEQGRSIKLRVESPKGELLQQPDFLRRFPRTNAETVLHHHNGPWGHQQQERHIQCRHPLLSTDMSRGPSLGPSGTGCI</sequence>
<reference evidence="1" key="1">
    <citation type="submission" date="2021-01" db="EMBL/GenBank/DDBJ databases">
        <authorList>
            <person name="Corre E."/>
            <person name="Pelletier E."/>
            <person name="Niang G."/>
            <person name="Scheremetjew M."/>
            <person name="Finn R."/>
            <person name="Kale V."/>
            <person name="Holt S."/>
            <person name="Cochrane G."/>
            <person name="Meng A."/>
            <person name="Brown T."/>
            <person name="Cohen L."/>
        </authorList>
    </citation>
    <scope>NUCLEOTIDE SEQUENCE</scope>
    <source>
        <strain evidence="1">CCMP1594</strain>
    </source>
</reference>
<protein>
    <submittedName>
        <fullName evidence="1">Uncharacterized protein</fullName>
    </submittedName>
</protein>
<proteinExistence type="predicted"/>